<feature type="transmembrane region" description="Helical" evidence="1">
    <location>
        <begin position="173"/>
        <end position="190"/>
    </location>
</feature>
<dbReference type="EMBL" id="RKLV01000004">
    <property type="protein sequence ID" value="MCX2818699.1"/>
    <property type="molecule type" value="Genomic_DNA"/>
</dbReference>
<comment type="caution">
    <text evidence="2">The sequence shown here is derived from an EMBL/GenBank/DDBJ whole genome shotgun (WGS) entry which is preliminary data.</text>
</comment>
<keyword evidence="3" id="KW-1185">Reference proteome</keyword>
<keyword evidence="1" id="KW-0472">Membrane</keyword>
<organism evidence="2 3">
    <name type="scientific">Halorutilus salinus</name>
    <dbReference type="NCBI Taxonomy" id="2487751"/>
    <lineage>
        <taxon>Archaea</taxon>
        <taxon>Methanobacteriati</taxon>
        <taxon>Methanobacteriota</taxon>
        <taxon>Stenosarchaea group</taxon>
        <taxon>Halobacteria</taxon>
        <taxon>Halorutilales</taxon>
        <taxon>Halorutilaceae</taxon>
        <taxon>Halorutilus</taxon>
    </lineage>
</organism>
<proteinExistence type="predicted"/>
<protein>
    <submittedName>
        <fullName evidence="2">Uncharacterized protein</fullName>
    </submittedName>
</protein>
<keyword evidence="1" id="KW-1133">Transmembrane helix</keyword>
<name>A0A9Q4C4A8_9EURY</name>
<evidence type="ECO:0000256" key="1">
    <source>
        <dbReference type="SAM" id="Phobius"/>
    </source>
</evidence>
<evidence type="ECO:0000313" key="2">
    <source>
        <dbReference type="EMBL" id="MCX2818699.1"/>
    </source>
</evidence>
<accession>A0A9Q4C4A8</accession>
<dbReference type="RefSeq" id="WP_266086541.1">
    <property type="nucleotide sequence ID" value="NZ_RKLV01000004.1"/>
</dbReference>
<gene>
    <name evidence="2" type="ORF">EGH25_04955</name>
</gene>
<feature type="transmembrane region" description="Helical" evidence="1">
    <location>
        <begin position="32"/>
        <end position="51"/>
    </location>
</feature>
<feature type="transmembrane region" description="Helical" evidence="1">
    <location>
        <begin position="142"/>
        <end position="167"/>
    </location>
</feature>
<feature type="transmembrane region" description="Helical" evidence="1">
    <location>
        <begin position="6"/>
        <end position="25"/>
    </location>
</feature>
<dbReference type="AlphaFoldDB" id="A0A9Q4C4A8"/>
<evidence type="ECO:0000313" key="3">
    <source>
        <dbReference type="Proteomes" id="UP001149411"/>
    </source>
</evidence>
<keyword evidence="1" id="KW-0812">Transmembrane</keyword>
<dbReference type="Proteomes" id="UP001149411">
    <property type="component" value="Unassembled WGS sequence"/>
</dbReference>
<feature type="transmembrane region" description="Helical" evidence="1">
    <location>
        <begin position="67"/>
        <end position="85"/>
    </location>
</feature>
<reference evidence="2" key="1">
    <citation type="submission" date="2022-09" db="EMBL/GenBank/DDBJ databases">
        <title>Haloadaptaus new haloarchaeum isolated from saline soil.</title>
        <authorList>
            <person name="Duran-Viseras A."/>
            <person name="Sanchez-Porro C."/>
            <person name="Ventosa A."/>
        </authorList>
    </citation>
    <scope>NUCLEOTIDE SEQUENCE</scope>
    <source>
        <strain evidence="2">F3-133</strain>
    </source>
</reference>
<sequence length="218" mass="23062">MGDDTTHTYLLLGIGGVLSFVAVGQKPGGTQLVTASTAFVAFLVGLVKMYVDGRYETDGDAGGLSGYLRPVGASLVFLSTFLPYLPLPFDRGVTREPYSFAEVVVALASGAGVEGSLSIVIFAAVVFAGAAASLLHYTGGYVVLFGVAGYGYVVSLVMEMSVLTVLLTEFRSGTYVATAGALLVILSSLIRKPPKAETDTDRRFVHQTELYSRRKPDR</sequence>